<dbReference type="InterPro" id="IPR010982">
    <property type="entry name" value="Lambda_DNA-bd_dom_sf"/>
</dbReference>
<dbReference type="RefSeq" id="WP_267566913.1">
    <property type="nucleotide sequence ID" value="NZ_JAPNTZ010000012.1"/>
</dbReference>
<evidence type="ECO:0000313" key="3">
    <source>
        <dbReference type="Proteomes" id="UP001151002"/>
    </source>
</evidence>
<dbReference type="PROSITE" id="PS50943">
    <property type="entry name" value="HTH_CROC1"/>
    <property type="match status" value="1"/>
</dbReference>
<dbReference type="InterPro" id="IPR001387">
    <property type="entry name" value="Cro/C1-type_HTH"/>
</dbReference>
<dbReference type="SMART" id="SM00530">
    <property type="entry name" value="HTH_XRE"/>
    <property type="match status" value="1"/>
</dbReference>
<accession>A0ABT4B7F8</accession>
<dbReference type="Proteomes" id="UP001151002">
    <property type="component" value="Unassembled WGS sequence"/>
</dbReference>
<sequence length="419" mass="45151">MALSFGAELRARRLAAGMSLSELAKLVNYSKSHLSKIENGTKVPGVMLARLCDAALDADGVLAALAPDQLSFSPVPAARRATAAGRWTIRLEPDGRGALSDTLGGHAGWEFRELMSWPATADRSNSRISEIVELSRQQFDQLRRMSQSLSSATMIPLLVAQTHAMRVSAGSTDYPNPALLVMASRFAELTGWMCQEAGDDGGATWWTDLAVTFAEAGGDTRLSAYALVRRADMAMYRRSGMTTVELARRVQRIDCGARIRALAAQREAQGQAIVGDESSCFEALDRASRWFGQADDRVAEPVLGSSTVSDPVRMAAGWCFYDLGRPERAVESLTRQFGDLPPWAARTRARLGGRLALALLATGDVTHGCTVLAQAIDDCSGLGSATVRADFRTAVPYLNRYAGNSAARRVMPHLIDALV</sequence>
<reference evidence="2" key="1">
    <citation type="submission" date="2022-11" db="EMBL/GenBank/DDBJ databases">
        <authorList>
            <person name="Somphong A."/>
            <person name="Phongsopitanun W."/>
        </authorList>
    </citation>
    <scope>NUCLEOTIDE SEQUENCE</scope>
    <source>
        <strain evidence="2">Pm04-4</strain>
    </source>
</reference>
<dbReference type="Gene3D" id="1.10.260.40">
    <property type="entry name" value="lambda repressor-like DNA-binding domains"/>
    <property type="match status" value="1"/>
</dbReference>
<name>A0ABT4B7F8_9ACTN</name>
<organism evidence="2 3">
    <name type="scientific">Paractinoplanes pyxinae</name>
    <dbReference type="NCBI Taxonomy" id="2997416"/>
    <lineage>
        <taxon>Bacteria</taxon>
        <taxon>Bacillati</taxon>
        <taxon>Actinomycetota</taxon>
        <taxon>Actinomycetes</taxon>
        <taxon>Micromonosporales</taxon>
        <taxon>Micromonosporaceae</taxon>
        <taxon>Paractinoplanes</taxon>
    </lineage>
</organism>
<feature type="domain" description="HTH cro/C1-type" evidence="1">
    <location>
        <begin position="9"/>
        <end position="46"/>
    </location>
</feature>
<comment type="caution">
    <text evidence="2">The sequence shown here is derived from an EMBL/GenBank/DDBJ whole genome shotgun (WGS) entry which is preliminary data.</text>
</comment>
<dbReference type="SUPFAM" id="SSF47413">
    <property type="entry name" value="lambda repressor-like DNA-binding domains"/>
    <property type="match status" value="1"/>
</dbReference>
<proteinExistence type="predicted"/>
<evidence type="ECO:0000259" key="1">
    <source>
        <dbReference type="PROSITE" id="PS50943"/>
    </source>
</evidence>
<protein>
    <submittedName>
        <fullName evidence="2">Helix-turn-helix transcriptional regulator</fullName>
    </submittedName>
</protein>
<dbReference type="EMBL" id="JAPNTZ010000012">
    <property type="protein sequence ID" value="MCY1142439.1"/>
    <property type="molecule type" value="Genomic_DNA"/>
</dbReference>
<evidence type="ECO:0000313" key="2">
    <source>
        <dbReference type="EMBL" id="MCY1142439.1"/>
    </source>
</evidence>
<keyword evidence="3" id="KW-1185">Reference proteome</keyword>
<dbReference type="CDD" id="cd00093">
    <property type="entry name" value="HTH_XRE"/>
    <property type="match status" value="1"/>
</dbReference>
<dbReference type="Pfam" id="PF13560">
    <property type="entry name" value="HTH_31"/>
    <property type="match status" value="1"/>
</dbReference>
<gene>
    <name evidence="2" type="ORF">OWR29_30950</name>
</gene>